<evidence type="ECO:0000259" key="4">
    <source>
        <dbReference type="PROSITE" id="PS51032"/>
    </source>
</evidence>
<dbReference type="InterPro" id="IPR016177">
    <property type="entry name" value="DNA-bd_dom_sf"/>
</dbReference>
<dbReference type="InterPro" id="IPR044925">
    <property type="entry name" value="His-Me_finger_sf"/>
</dbReference>
<sequence>MLDSTSKVLLLFIQRSKERLDLRSASRARSEWRSVVTQEELVKALIYESETGKFFRRLRDGSRGKEVGRRKDRFGRYCIKLEGRDLRAHRIAFLYVHGWLPDLIDHVNGDASDNRIANLRAASVSQNAMNRVRRSDNGGRFKGVYRDARRGKFFARITVQGKRRVIGGFDSDVEAAYRYDVQSLELHGPYGRRNFLPLVQHEI</sequence>
<dbReference type="SUPFAM" id="SSF54171">
    <property type="entry name" value="DNA-binding domain"/>
    <property type="match status" value="1"/>
</dbReference>
<evidence type="ECO:0000313" key="5">
    <source>
        <dbReference type="EMBL" id="OZI57638.1"/>
    </source>
</evidence>
<dbReference type="GO" id="GO:0003677">
    <property type="term" value="F:DNA binding"/>
    <property type="evidence" value="ECO:0007669"/>
    <property type="project" value="UniProtKB-KW"/>
</dbReference>
<accession>A0A261U6T1</accession>
<evidence type="ECO:0000256" key="2">
    <source>
        <dbReference type="ARBA" id="ARBA00023125"/>
    </source>
</evidence>
<dbReference type="InterPro" id="IPR003615">
    <property type="entry name" value="HNH_nuc"/>
</dbReference>
<dbReference type="Gene3D" id="3.30.730.10">
    <property type="entry name" value="AP2/ERF domain"/>
    <property type="match status" value="1"/>
</dbReference>
<keyword evidence="1" id="KW-0805">Transcription regulation</keyword>
<keyword evidence="6" id="KW-1185">Reference proteome</keyword>
<proteinExistence type="predicted"/>
<dbReference type="InterPro" id="IPR036955">
    <property type="entry name" value="AP2/ERF_dom_sf"/>
</dbReference>
<evidence type="ECO:0000256" key="1">
    <source>
        <dbReference type="ARBA" id="ARBA00023015"/>
    </source>
</evidence>
<dbReference type="SUPFAM" id="SSF54060">
    <property type="entry name" value="His-Me finger endonucleases"/>
    <property type="match status" value="1"/>
</dbReference>
<reference evidence="5 6" key="1">
    <citation type="submission" date="2017-05" db="EMBL/GenBank/DDBJ databases">
        <title>Complete and WGS of Bordetella genogroups.</title>
        <authorList>
            <person name="Spilker T."/>
            <person name="LiPuma J."/>
        </authorList>
    </citation>
    <scope>NUCLEOTIDE SEQUENCE [LARGE SCALE GENOMIC DNA]</scope>
    <source>
        <strain evidence="5 6">AU9919</strain>
    </source>
</reference>
<dbReference type="Gene3D" id="3.90.75.20">
    <property type="match status" value="1"/>
</dbReference>
<name>A0A261U6T1_9BORD</name>
<organism evidence="5 6">
    <name type="scientific">Bordetella genomosp. 4</name>
    <dbReference type="NCBI Taxonomy" id="463044"/>
    <lineage>
        <taxon>Bacteria</taxon>
        <taxon>Pseudomonadati</taxon>
        <taxon>Pseudomonadota</taxon>
        <taxon>Betaproteobacteria</taxon>
        <taxon>Burkholderiales</taxon>
        <taxon>Alcaligenaceae</taxon>
        <taxon>Bordetella</taxon>
    </lineage>
</organism>
<feature type="domain" description="AP2/ERF" evidence="4">
    <location>
        <begin position="140"/>
        <end position="196"/>
    </location>
</feature>
<comment type="caution">
    <text evidence="5">The sequence shown here is derived from an EMBL/GenBank/DDBJ whole genome shotgun (WGS) entry which is preliminary data.</text>
</comment>
<evidence type="ECO:0000256" key="3">
    <source>
        <dbReference type="ARBA" id="ARBA00023163"/>
    </source>
</evidence>
<dbReference type="Pfam" id="PF13392">
    <property type="entry name" value="HNH_3"/>
    <property type="match status" value="1"/>
</dbReference>
<dbReference type="PROSITE" id="PS51032">
    <property type="entry name" value="AP2_ERF"/>
    <property type="match status" value="1"/>
</dbReference>
<keyword evidence="2" id="KW-0238">DNA-binding</keyword>
<dbReference type="EMBL" id="NEVQ01000012">
    <property type="protein sequence ID" value="OZI57638.1"/>
    <property type="molecule type" value="Genomic_DNA"/>
</dbReference>
<keyword evidence="3" id="KW-0804">Transcription</keyword>
<dbReference type="Proteomes" id="UP000216885">
    <property type="component" value="Unassembled WGS sequence"/>
</dbReference>
<dbReference type="InterPro" id="IPR001471">
    <property type="entry name" value="AP2/ERF_dom"/>
</dbReference>
<protein>
    <recommendedName>
        <fullName evidence="4">AP2/ERF domain-containing protein</fullName>
    </recommendedName>
</protein>
<dbReference type="GO" id="GO:0003700">
    <property type="term" value="F:DNA-binding transcription factor activity"/>
    <property type="evidence" value="ECO:0007669"/>
    <property type="project" value="InterPro"/>
</dbReference>
<evidence type="ECO:0000313" key="6">
    <source>
        <dbReference type="Proteomes" id="UP000216885"/>
    </source>
</evidence>
<gene>
    <name evidence="5" type="ORF">CAL20_09690</name>
</gene>
<dbReference type="AlphaFoldDB" id="A0A261U6T1"/>
<dbReference type="SMART" id="SM00380">
    <property type="entry name" value="AP2"/>
    <property type="match status" value="1"/>
</dbReference>